<dbReference type="Proteomes" id="UP000053144">
    <property type="component" value="Chromosome 4"/>
</dbReference>
<evidence type="ECO:0000313" key="2">
    <source>
        <dbReference type="EMBL" id="KOM40756.1"/>
    </source>
</evidence>
<reference evidence="3" key="1">
    <citation type="journal article" date="2015" name="Proc. Natl. Acad. Sci. U.S.A.">
        <title>Genome sequencing of adzuki bean (Vigna angularis) provides insight into high starch and low fat accumulation and domestication.</title>
        <authorList>
            <person name="Yang K."/>
            <person name="Tian Z."/>
            <person name="Chen C."/>
            <person name="Luo L."/>
            <person name="Zhao B."/>
            <person name="Wang Z."/>
            <person name="Yu L."/>
            <person name="Li Y."/>
            <person name="Sun Y."/>
            <person name="Li W."/>
            <person name="Chen Y."/>
            <person name="Li Y."/>
            <person name="Zhang Y."/>
            <person name="Ai D."/>
            <person name="Zhao J."/>
            <person name="Shang C."/>
            <person name="Ma Y."/>
            <person name="Wu B."/>
            <person name="Wang M."/>
            <person name="Gao L."/>
            <person name="Sun D."/>
            <person name="Zhang P."/>
            <person name="Guo F."/>
            <person name="Wang W."/>
            <person name="Li Y."/>
            <person name="Wang J."/>
            <person name="Varshney R.K."/>
            <person name="Wang J."/>
            <person name="Ling H.Q."/>
            <person name="Wan P."/>
        </authorList>
    </citation>
    <scope>NUCLEOTIDE SEQUENCE</scope>
    <source>
        <strain evidence="3">cv. Jingnong 6</strain>
    </source>
</reference>
<proteinExistence type="predicted"/>
<dbReference type="EMBL" id="CM003374">
    <property type="protein sequence ID" value="KOM40756.1"/>
    <property type="molecule type" value="Genomic_DNA"/>
</dbReference>
<feature type="compositionally biased region" description="Basic residues" evidence="1">
    <location>
        <begin position="25"/>
        <end position="44"/>
    </location>
</feature>
<sequence>MKGGVEVRTGMSKPGLFRITDSAKPKRKRVGRPGRRVRTRRRARQGAARGGWRGDRWIGCLGAWRPRAVAPSSSLSVICFVLVLFGNEVCCNGDRKHGRGYEGSEFFLIFPIVEEEEGVSLCDKIEELRVVAGVKEFEVRPWYKVLEMKMKRKGMKMMDRGHEVMMDDDSVSVGRVTVVFGNNGPYTNNHDTIICKFNNNLTEVYSWESNQLSRTWSARHYLPPEDPIATANLAPPMNLSFPFDWLLPPFPC</sequence>
<organism evidence="2 3">
    <name type="scientific">Phaseolus angularis</name>
    <name type="common">Azuki bean</name>
    <name type="synonym">Vigna angularis</name>
    <dbReference type="NCBI Taxonomy" id="3914"/>
    <lineage>
        <taxon>Eukaryota</taxon>
        <taxon>Viridiplantae</taxon>
        <taxon>Streptophyta</taxon>
        <taxon>Embryophyta</taxon>
        <taxon>Tracheophyta</taxon>
        <taxon>Spermatophyta</taxon>
        <taxon>Magnoliopsida</taxon>
        <taxon>eudicotyledons</taxon>
        <taxon>Gunneridae</taxon>
        <taxon>Pentapetalae</taxon>
        <taxon>rosids</taxon>
        <taxon>fabids</taxon>
        <taxon>Fabales</taxon>
        <taxon>Fabaceae</taxon>
        <taxon>Papilionoideae</taxon>
        <taxon>50 kb inversion clade</taxon>
        <taxon>NPAAA clade</taxon>
        <taxon>indigoferoid/millettioid clade</taxon>
        <taxon>Phaseoleae</taxon>
        <taxon>Vigna</taxon>
    </lineage>
</organism>
<evidence type="ECO:0000313" key="3">
    <source>
        <dbReference type="Proteomes" id="UP000053144"/>
    </source>
</evidence>
<feature type="region of interest" description="Disordered" evidence="1">
    <location>
        <begin position="23"/>
        <end position="47"/>
    </location>
</feature>
<dbReference type="AlphaFoldDB" id="A0A0L9UDF8"/>
<protein>
    <submittedName>
        <fullName evidence="2">Uncharacterized protein</fullName>
    </submittedName>
</protein>
<dbReference type="Gramene" id="KOM40756">
    <property type="protein sequence ID" value="KOM40756"/>
    <property type="gene ID" value="LR48_Vigan04g095400"/>
</dbReference>
<gene>
    <name evidence="2" type="ORF">LR48_Vigan04g095400</name>
</gene>
<name>A0A0L9UDF8_PHAAN</name>
<evidence type="ECO:0000256" key="1">
    <source>
        <dbReference type="SAM" id="MobiDB-lite"/>
    </source>
</evidence>
<accession>A0A0L9UDF8</accession>